<dbReference type="EC" id="3.6.1.41" evidence="1"/>
<dbReference type="Proteomes" id="UP001518925">
    <property type="component" value="Unassembled WGS sequence"/>
</dbReference>
<accession>A0ABS2DNS6</accession>
<dbReference type="InterPro" id="IPR005249">
    <property type="entry name" value="YqeK"/>
</dbReference>
<reference evidence="8 9" key="1">
    <citation type="submission" date="2021-02" db="EMBL/GenBank/DDBJ databases">
        <title>Bacillus sp. RD4P76, an endophyte from a halophyte.</title>
        <authorList>
            <person name="Sun J.-Q."/>
        </authorList>
    </citation>
    <scope>NUCLEOTIDE SEQUENCE [LARGE SCALE GENOMIC DNA]</scope>
    <source>
        <strain evidence="8 9">RD4P76</strain>
    </source>
</reference>
<dbReference type="SUPFAM" id="SSF109604">
    <property type="entry name" value="HD-domain/PDEase-like"/>
    <property type="match status" value="1"/>
</dbReference>
<dbReference type="PROSITE" id="PS51831">
    <property type="entry name" value="HD"/>
    <property type="match status" value="1"/>
</dbReference>
<keyword evidence="5" id="KW-0408">Iron</keyword>
<evidence type="ECO:0000256" key="5">
    <source>
        <dbReference type="ARBA" id="ARBA00023004"/>
    </source>
</evidence>
<dbReference type="Pfam" id="PF01966">
    <property type="entry name" value="HD"/>
    <property type="match status" value="1"/>
</dbReference>
<dbReference type="PANTHER" id="PTHR35795:SF1">
    <property type="entry name" value="BIS(5'-NUCLEOSYL)-TETRAPHOSPHATASE, SYMMETRICAL"/>
    <property type="match status" value="1"/>
</dbReference>
<evidence type="ECO:0000256" key="6">
    <source>
        <dbReference type="ARBA" id="ARBA00049417"/>
    </source>
</evidence>
<evidence type="ECO:0000313" key="9">
    <source>
        <dbReference type="Proteomes" id="UP001518925"/>
    </source>
</evidence>
<dbReference type="Gene3D" id="1.10.3210.10">
    <property type="entry name" value="Hypothetical protein af1432"/>
    <property type="match status" value="1"/>
</dbReference>
<keyword evidence="3" id="KW-0547">Nucleotide-binding</keyword>
<keyword evidence="9" id="KW-1185">Reference proteome</keyword>
<evidence type="ECO:0000259" key="7">
    <source>
        <dbReference type="PROSITE" id="PS51831"/>
    </source>
</evidence>
<keyword evidence="4 8" id="KW-0378">Hydrolase</keyword>
<evidence type="ECO:0000256" key="2">
    <source>
        <dbReference type="ARBA" id="ARBA00022723"/>
    </source>
</evidence>
<evidence type="ECO:0000313" key="8">
    <source>
        <dbReference type="EMBL" id="MBM6619226.1"/>
    </source>
</evidence>
<proteinExistence type="predicted"/>
<dbReference type="RefSeq" id="WP_204204595.1">
    <property type="nucleotide sequence ID" value="NZ_JAFELM010000042.1"/>
</dbReference>
<dbReference type="NCBIfam" id="TIGR00488">
    <property type="entry name" value="bis(5'-nucleosyl)-tetraphosphatase (symmetrical) YqeK"/>
    <property type="match status" value="1"/>
</dbReference>
<dbReference type="PANTHER" id="PTHR35795">
    <property type="entry name" value="SLR1885 PROTEIN"/>
    <property type="match status" value="1"/>
</dbReference>
<dbReference type="InterPro" id="IPR003607">
    <property type="entry name" value="HD/PDEase_dom"/>
</dbReference>
<name>A0ABS2DNS6_9BACI</name>
<keyword evidence="2" id="KW-0479">Metal-binding</keyword>
<comment type="caution">
    <text evidence="8">The sequence shown here is derived from an EMBL/GenBank/DDBJ whole genome shotgun (WGS) entry which is preliminary data.</text>
</comment>
<sequence>MNREEALLIVKKQITEHRYIHTIGVMETAIILARRYGEDERKAETAAIFHDYAKFRKKQEMKNIIIRENMASDLLLFDTELWHAPVGAYLVEHEVGIKDLDILNAIKYHTSGRVTMTLLEKIIYLADYIEPGRHFPGVDEVRDVAESDLDLAVIMALRNTISFLMIKKQPIYPDTFLTYNDMVKQYRQEKGGKN</sequence>
<dbReference type="InterPro" id="IPR051094">
    <property type="entry name" value="Diverse_Catalytic_Enzymes"/>
</dbReference>
<gene>
    <name evidence="8" type="primary">yqeK</name>
    <name evidence="8" type="ORF">JR050_16310</name>
</gene>
<organism evidence="8 9">
    <name type="scientific">Bacillus suaedaesalsae</name>
    <dbReference type="NCBI Taxonomy" id="2810349"/>
    <lineage>
        <taxon>Bacteria</taxon>
        <taxon>Bacillati</taxon>
        <taxon>Bacillota</taxon>
        <taxon>Bacilli</taxon>
        <taxon>Bacillales</taxon>
        <taxon>Bacillaceae</taxon>
        <taxon>Bacillus</taxon>
    </lineage>
</organism>
<evidence type="ECO:0000256" key="1">
    <source>
        <dbReference type="ARBA" id="ARBA00012506"/>
    </source>
</evidence>
<comment type="catalytic activity">
    <reaction evidence="6">
        <text>P(1),P(4)-bis(5'-adenosyl) tetraphosphate + H2O = 2 ADP + 2 H(+)</text>
        <dbReference type="Rhea" id="RHEA:24252"/>
        <dbReference type="ChEBI" id="CHEBI:15377"/>
        <dbReference type="ChEBI" id="CHEBI:15378"/>
        <dbReference type="ChEBI" id="CHEBI:58141"/>
        <dbReference type="ChEBI" id="CHEBI:456216"/>
        <dbReference type="EC" id="3.6.1.41"/>
    </reaction>
</comment>
<dbReference type="GO" id="GO:0008803">
    <property type="term" value="F:bis(5'-nucleosyl)-tetraphosphatase (symmetrical) activity"/>
    <property type="evidence" value="ECO:0007669"/>
    <property type="project" value="UniProtKB-EC"/>
</dbReference>
<protein>
    <recommendedName>
        <fullName evidence="1">bis(5'-nucleosyl)-tetraphosphatase (symmetrical)</fullName>
        <ecNumber evidence="1">3.6.1.41</ecNumber>
    </recommendedName>
</protein>
<dbReference type="InterPro" id="IPR006674">
    <property type="entry name" value="HD_domain"/>
</dbReference>
<evidence type="ECO:0000256" key="4">
    <source>
        <dbReference type="ARBA" id="ARBA00022801"/>
    </source>
</evidence>
<dbReference type="EMBL" id="JAFELM010000042">
    <property type="protein sequence ID" value="MBM6619226.1"/>
    <property type="molecule type" value="Genomic_DNA"/>
</dbReference>
<dbReference type="SMART" id="SM00471">
    <property type="entry name" value="HDc"/>
    <property type="match status" value="1"/>
</dbReference>
<evidence type="ECO:0000256" key="3">
    <source>
        <dbReference type="ARBA" id="ARBA00022741"/>
    </source>
</evidence>
<dbReference type="CDD" id="cd00077">
    <property type="entry name" value="HDc"/>
    <property type="match status" value="1"/>
</dbReference>
<feature type="domain" description="HD" evidence="7">
    <location>
        <begin position="18"/>
        <end position="132"/>
    </location>
</feature>